<dbReference type="EMBL" id="AP018203">
    <property type="protein sequence ID" value="BAY57195.1"/>
    <property type="molecule type" value="Genomic_DNA"/>
</dbReference>
<dbReference type="InterPro" id="IPR029044">
    <property type="entry name" value="Nucleotide-diphossugar_trans"/>
</dbReference>
<sequence length="362" mass="41986">MKVIAYFLFGDDRLYEVELAFSVLSALRFLKEQPEEIKFCIVSDSAESLLQHGDIGIDLPIERLTFSSQELAAWTNNGMYLYRAKPFALKKVLEHYQAPAALIDTDTYFIDHPRKLFERIAPGCSVMHVREAAIGESELWQPIVNQIGSGINIGGIQISARSSMINSGVIGIDPQDQLLIESAVKVLDHLYQFAPLTTVEQFSIGAVLEQTTQLSFSDDLIEHYWGTQKDFIRVQLLKALKENTIANVNRILERRPVFPSIYPRIRFRDRIVTTWGFLQHRNHHYRRAQLAYRTALFYADRDPDYANAWAYTALQSLRYSQQRDRQKNARAFRFLNKDEIEQVSWIEPSTRRGWMRFWQQSG</sequence>
<evidence type="ECO:0008006" key="3">
    <source>
        <dbReference type="Google" id="ProtNLM"/>
    </source>
</evidence>
<dbReference type="Proteomes" id="UP000217895">
    <property type="component" value="Chromosome"/>
</dbReference>
<reference evidence="1 2" key="1">
    <citation type="submission" date="2017-06" db="EMBL/GenBank/DDBJ databases">
        <title>Genome sequencing of cyanobaciteial culture collection at National Institute for Environmental Studies (NIES).</title>
        <authorList>
            <person name="Hirose Y."/>
            <person name="Shimura Y."/>
            <person name="Fujisawa T."/>
            <person name="Nakamura Y."/>
            <person name="Kawachi M."/>
        </authorList>
    </citation>
    <scope>NUCLEOTIDE SEQUENCE [LARGE SCALE GENOMIC DNA]</scope>
    <source>
        <strain evidence="1 2">NIES-2135</strain>
    </source>
</reference>
<organism evidence="1 2">
    <name type="scientific">Leptolyngbya boryana NIES-2135</name>
    <dbReference type="NCBI Taxonomy" id="1973484"/>
    <lineage>
        <taxon>Bacteria</taxon>
        <taxon>Bacillati</taxon>
        <taxon>Cyanobacteriota</taxon>
        <taxon>Cyanophyceae</taxon>
        <taxon>Leptolyngbyales</taxon>
        <taxon>Leptolyngbyaceae</taxon>
        <taxon>Leptolyngbya group</taxon>
        <taxon>Leptolyngbya</taxon>
    </lineage>
</organism>
<dbReference type="SUPFAM" id="SSF53448">
    <property type="entry name" value="Nucleotide-diphospho-sugar transferases"/>
    <property type="match status" value="1"/>
</dbReference>
<proteinExistence type="predicted"/>
<evidence type="ECO:0000313" key="2">
    <source>
        <dbReference type="Proteomes" id="UP000217895"/>
    </source>
</evidence>
<protein>
    <recommendedName>
        <fullName evidence="3">Nucleotide-diphospho-sugar transferase domain-containing protein</fullName>
    </recommendedName>
</protein>
<name>A0A1Z4JKC6_LEPBY</name>
<accession>A0A1Z4JKC6</accession>
<dbReference type="AlphaFoldDB" id="A0A1Z4JKC6"/>
<gene>
    <name evidence="1" type="ORF">NIES2135_40590</name>
</gene>
<keyword evidence="2" id="KW-1185">Reference proteome</keyword>
<evidence type="ECO:0000313" key="1">
    <source>
        <dbReference type="EMBL" id="BAY57195.1"/>
    </source>
</evidence>